<dbReference type="InterPro" id="IPR036152">
    <property type="entry name" value="Asp/glu_Ase-like_sf"/>
</dbReference>
<dbReference type="PROSITE" id="PS00144">
    <property type="entry name" value="ASN_GLN_ASE_1"/>
    <property type="match status" value="1"/>
</dbReference>
<dbReference type="InterPro" id="IPR040919">
    <property type="entry name" value="Asparaginase_C"/>
</dbReference>
<gene>
    <name evidence="11" type="ORF">HMPREF1476_00111</name>
</gene>
<dbReference type="PIRSF" id="PIRSF500176">
    <property type="entry name" value="L_ASNase"/>
    <property type="match status" value="1"/>
</dbReference>
<dbReference type="PATRIC" id="fig|1203554.3.peg.101"/>
<protein>
    <submittedName>
        <fullName evidence="11">L-asparaginase, type II</fullName>
    </submittedName>
</protein>
<dbReference type="PROSITE" id="PS51732">
    <property type="entry name" value="ASN_GLN_ASE_3"/>
    <property type="match status" value="1"/>
</dbReference>
<dbReference type="PANTHER" id="PTHR11707">
    <property type="entry name" value="L-ASPARAGINASE"/>
    <property type="match status" value="1"/>
</dbReference>
<dbReference type="PANTHER" id="PTHR11707:SF28">
    <property type="entry name" value="60 KDA LYSOPHOSPHOLIPASE"/>
    <property type="match status" value="1"/>
</dbReference>
<feature type="domain" description="Asparaginase/glutaminase C-terminal" evidence="10">
    <location>
        <begin position="260"/>
        <end position="368"/>
    </location>
</feature>
<accession>S3CMV3</accession>
<dbReference type="eggNOG" id="COG0252">
    <property type="taxonomic scope" value="Bacteria"/>
</dbReference>
<dbReference type="InterPro" id="IPR027474">
    <property type="entry name" value="L-asparaginase_N"/>
</dbReference>
<comment type="caution">
    <text evidence="11">The sequence shown here is derived from an EMBL/GenBank/DDBJ whole genome shotgun (WGS) entry which is preliminary data.</text>
</comment>
<dbReference type="InterPro" id="IPR006034">
    <property type="entry name" value="Asparaginase/glutaminase-like"/>
</dbReference>
<feature type="domain" description="L-asparaginase N-terminal" evidence="9">
    <location>
        <begin position="43"/>
        <end position="236"/>
    </location>
</feature>
<keyword evidence="12" id="KW-1185">Reference proteome</keyword>
<dbReference type="InterPro" id="IPR020827">
    <property type="entry name" value="Asparaginase/glutaminase_AS1"/>
</dbReference>
<feature type="chain" id="PRO_5004518922" evidence="8">
    <location>
        <begin position="29"/>
        <end position="371"/>
    </location>
</feature>
<evidence type="ECO:0000256" key="3">
    <source>
        <dbReference type="PIRSR" id="PIRSR001220-1"/>
    </source>
</evidence>
<dbReference type="AlphaFoldDB" id="S3CMV3"/>
<dbReference type="Gene3D" id="3.40.50.40">
    <property type="match status" value="1"/>
</dbReference>
<dbReference type="InterPro" id="IPR037152">
    <property type="entry name" value="L-asparaginase_N_sf"/>
</dbReference>
<sequence>MIKKTAIAFATSILLGAGASLTALPAAAADAPVKAEQVKSLPNIAILATGGTIASRGSGSLSLTDYGVGSGHKPVGIEVLTDAVPEIKNFANITGEQIFNVGSSKLSVANELTLAKRINEFLAKKDVDGIVVTHGTDTLEETAYFLNLVVKSDKPVVLVGSMRPATGLSADGPLNLVNAVALAASPEAKGKGVMVSMNDKIGSAFGVTKTNTTNVATFQCPDTGCLGIMQNNKPFFFNINTKRHTTNSEFDISKLNALPRVEINYASLGQDGSLIRSMIKMGVKGIVSAGLGHGNVPDDVMEALKEAKKAGIKVVIASRVPTGMITPVGKFTREGFQSAMLHNPQKARILLMMALTETDNDADIQRMFDQY</sequence>
<proteinExistence type="inferred from homology"/>
<dbReference type="Proteomes" id="UP000014400">
    <property type="component" value="Unassembled WGS sequence"/>
</dbReference>
<evidence type="ECO:0000256" key="7">
    <source>
        <dbReference type="RuleBase" id="RU004456"/>
    </source>
</evidence>
<dbReference type="InterPro" id="IPR027475">
    <property type="entry name" value="Asparaginase/glutaminase_AS2"/>
</dbReference>
<feature type="binding site" evidence="4">
    <location>
        <position position="103"/>
    </location>
    <ligand>
        <name>substrate</name>
    </ligand>
</feature>
<dbReference type="HOGENOM" id="CLU_019134_1_2_4"/>
<dbReference type="PROSITE" id="PS00917">
    <property type="entry name" value="ASN_GLN_ASE_2"/>
    <property type="match status" value="1"/>
</dbReference>
<dbReference type="InterPro" id="IPR027473">
    <property type="entry name" value="L-asparaginase_C"/>
</dbReference>
<dbReference type="InterPro" id="IPR004550">
    <property type="entry name" value="AsnASE_II"/>
</dbReference>
<feature type="active site" evidence="5">
    <location>
        <position position="52"/>
    </location>
</feature>
<reference evidence="11 12" key="1">
    <citation type="submission" date="2013-04" db="EMBL/GenBank/DDBJ databases">
        <title>The Genome Sequence of Sutterella wadsworthensis HGA0223.</title>
        <authorList>
            <consortium name="The Broad Institute Genomics Platform"/>
            <person name="Earl A."/>
            <person name="Ward D."/>
            <person name="Feldgarden M."/>
            <person name="Gevers D."/>
            <person name="Schmidt T.M."/>
            <person name="Dover J."/>
            <person name="Dai D."/>
            <person name="Walker B."/>
            <person name="Young S."/>
            <person name="Zeng Q."/>
            <person name="Gargeya S."/>
            <person name="Fitzgerald M."/>
            <person name="Haas B."/>
            <person name="Abouelleil A."/>
            <person name="Allen A.W."/>
            <person name="Alvarado L."/>
            <person name="Arachchi H.M."/>
            <person name="Berlin A.M."/>
            <person name="Chapman S.B."/>
            <person name="Gainer-Dewar J."/>
            <person name="Goldberg J."/>
            <person name="Griggs A."/>
            <person name="Gujja S."/>
            <person name="Hansen M."/>
            <person name="Howarth C."/>
            <person name="Imamovic A."/>
            <person name="Ireland A."/>
            <person name="Larimer J."/>
            <person name="McCowan C."/>
            <person name="Murphy C."/>
            <person name="Pearson M."/>
            <person name="Poon T.W."/>
            <person name="Priest M."/>
            <person name="Roberts A."/>
            <person name="Saif S."/>
            <person name="Shea T."/>
            <person name="Sisk P."/>
            <person name="Sykes S."/>
            <person name="Wortman J."/>
            <person name="Nusbaum C."/>
            <person name="Birren B."/>
        </authorList>
    </citation>
    <scope>NUCLEOTIDE SEQUENCE [LARGE SCALE GENOMIC DNA]</scope>
    <source>
        <strain evidence="11 12">HGA0223</strain>
    </source>
</reference>
<dbReference type="EMBL" id="ATCF01000004">
    <property type="protein sequence ID" value="EPE01880.1"/>
    <property type="molecule type" value="Genomic_DNA"/>
</dbReference>
<dbReference type="STRING" id="1203554.HMPREF1476_00111"/>
<organism evidence="11 12">
    <name type="scientific">Sutterella wadsworthensis HGA0223</name>
    <dbReference type="NCBI Taxonomy" id="1203554"/>
    <lineage>
        <taxon>Bacteria</taxon>
        <taxon>Pseudomonadati</taxon>
        <taxon>Pseudomonadota</taxon>
        <taxon>Betaproteobacteria</taxon>
        <taxon>Burkholderiales</taxon>
        <taxon>Sutterellaceae</taxon>
        <taxon>Sutterella</taxon>
    </lineage>
</organism>
<dbReference type="NCBIfam" id="TIGR00520">
    <property type="entry name" value="asnASE_II"/>
    <property type="match status" value="1"/>
</dbReference>
<feature type="signal peptide" evidence="8">
    <location>
        <begin position="1"/>
        <end position="28"/>
    </location>
</feature>
<dbReference type="SUPFAM" id="SSF53774">
    <property type="entry name" value="Glutaminase/Asparaginase"/>
    <property type="match status" value="1"/>
</dbReference>
<dbReference type="FunFam" id="3.40.50.1170:FF:000001">
    <property type="entry name" value="L-asparaginase 2"/>
    <property type="match status" value="1"/>
</dbReference>
<comment type="similarity">
    <text evidence="1 7">Belongs to the asparaginase 1 family.</text>
</comment>
<dbReference type="Pfam" id="PF00710">
    <property type="entry name" value="Asparaginase"/>
    <property type="match status" value="1"/>
</dbReference>
<keyword evidence="8" id="KW-0732">Signal</keyword>
<dbReference type="GO" id="GO:0006528">
    <property type="term" value="P:asparagine metabolic process"/>
    <property type="evidence" value="ECO:0007669"/>
    <property type="project" value="InterPro"/>
</dbReference>
<feature type="binding site" evidence="4">
    <location>
        <begin position="136"/>
        <end position="137"/>
    </location>
    <ligand>
        <name>substrate</name>
    </ligand>
</feature>
<dbReference type="PIRSF" id="PIRSF001220">
    <property type="entry name" value="L-ASNase_gatD"/>
    <property type="match status" value="1"/>
</dbReference>
<dbReference type="GO" id="GO:0004067">
    <property type="term" value="F:asparaginase activity"/>
    <property type="evidence" value="ECO:0007669"/>
    <property type="project" value="UniProtKB-UniRule"/>
</dbReference>
<evidence type="ECO:0000256" key="2">
    <source>
        <dbReference type="ARBA" id="ARBA00022801"/>
    </source>
</evidence>
<feature type="active site" evidence="6">
    <location>
        <position position="136"/>
    </location>
</feature>
<evidence type="ECO:0000313" key="11">
    <source>
        <dbReference type="EMBL" id="EPE01880.1"/>
    </source>
</evidence>
<dbReference type="CDD" id="cd08964">
    <property type="entry name" value="L-asparaginase_II"/>
    <property type="match status" value="1"/>
</dbReference>
<dbReference type="Gene3D" id="3.40.50.1170">
    <property type="entry name" value="L-asparaginase, N-terminal domain"/>
    <property type="match status" value="1"/>
</dbReference>
<evidence type="ECO:0000256" key="4">
    <source>
        <dbReference type="PIRSR" id="PIRSR001220-2"/>
    </source>
</evidence>
<dbReference type="RefSeq" id="WP_016473581.1">
    <property type="nucleotide sequence ID" value="NZ_KE150480.1"/>
</dbReference>
<evidence type="ECO:0000313" key="12">
    <source>
        <dbReference type="Proteomes" id="UP000014400"/>
    </source>
</evidence>
<name>S3CMV3_9BURK</name>
<evidence type="ECO:0000256" key="8">
    <source>
        <dbReference type="SAM" id="SignalP"/>
    </source>
</evidence>
<dbReference type="SMART" id="SM00870">
    <property type="entry name" value="Asparaginase"/>
    <property type="match status" value="1"/>
</dbReference>
<evidence type="ECO:0000259" key="9">
    <source>
        <dbReference type="Pfam" id="PF00710"/>
    </source>
</evidence>
<keyword evidence="2" id="KW-0378">Hydrolase</keyword>
<evidence type="ECO:0000256" key="1">
    <source>
        <dbReference type="ARBA" id="ARBA00010518"/>
    </source>
</evidence>
<feature type="active site" description="O-isoaspartyl threonine intermediate" evidence="3">
    <location>
        <position position="52"/>
    </location>
</feature>
<dbReference type="Pfam" id="PF17763">
    <property type="entry name" value="Asparaginase_C"/>
    <property type="match status" value="1"/>
</dbReference>
<evidence type="ECO:0000259" key="10">
    <source>
        <dbReference type="Pfam" id="PF17763"/>
    </source>
</evidence>
<evidence type="ECO:0000256" key="5">
    <source>
        <dbReference type="PROSITE-ProRule" id="PRU10099"/>
    </source>
</evidence>
<evidence type="ECO:0000256" key="6">
    <source>
        <dbReference type="PROSITE-ProRule" id="PRU10100"/>
    </source>
</evidence>
<dbReference type="PRINTS" id="PR00139">
    <property type="entry name" value="ASNGLNASE"/>
</dbReference>
<dbReference type="GeneID" id="64062031"/>